<dbReference type="PANTHER" id="PTHR42709">
    <property type="entry name" value="ALKALINE PHOSPHATASE LIKE PROTEIN"/>
    <property type="match status" value="1"/>
</dbReference>
<dbReference type="Pfam" id="PF09335">
    <property type="entry name" value="VTT_dom"/>
    <property type="match status" value="1"/>
</dbReference>
<evidence type="ECO:0000256" key="1">
    <source>
        <dbReference type="ARBA" id="ARBA00010792"/>
    </source>
</evidence>
<keyword evidence="6" id="KW-1185">Reference proteome</keyword>
<feature type="transmembrane region" description="Helical" evidence="3">
    <location>
        <begin position="16"/>
        <end position="35"/>
    </location>
</feature>
<evidence type="ECO:0000256" key="2">
    <source>
        <dbReference type="SAM" id="MobiDB-lite"/>
    </source>
</evidence>
<protein>
    <submittedName>
        <fullName evidence="5">Membrane protein DedA with SNARE-associated domain</fullName>
    </submittedName>
</protein>
<evidence type="ECO:0000259" key="4">
    <source>
        <dbReference type="Pfam" id="PF09335"/>
    </source>
</evidence>
<evidence type="ECO:0000313" key="5">
    <source>
        <dbReference type="EMBL" id="MBP2370973.1"/>
    </source>
</evidence>
<dbReference type="Proteomes" id="UP001519295">
    <property type="component" value="Unassembled WGS sequence"/>
</dbReference>
<feature type="region of interest" description="Disordered" evidence="2">
    <location>
        <begin position="201"/>
        <end position="221"/>
    </location>
</feature>
<feature type="domain" description="VTT" evidence="4">
    <location>
        <begin position="35"/>
        <end position="160"/>
    </location>
</feature>
<dbReference type="RefSeq" id="WP_245351063.1">
    <property type="nucleotide sequence ID" value="NZ_JAGINU010000001.1"/>
</dbReference>
<dbReference type="PANTHER" id="PTHR42709:SF2">
    <property type="entry name" value="INNER MEMBRANE PROTEIN YOHD"/>
    <property type="match status" value="1"/>
</dbReference>
<accession>A0ABS4W4Z3</accession>
<dbReference type="InterPro" id="IPR051311">
    <property type="entry name" value="DedA_domain"/>
</dbReference>
<feature type="transmembrane region" description="Helical" evidence="3">
    <location>
        <begin position="140"/>
        <end position="161"/>
    </location>
</feature>
<comment type="caution">
    <text evidence="5">The sequence shown here is derived from an EMBL/GenBank/DDBJ whole genome shotgun (WGS) entry which is preliminary data.</text>
</comment>
<keyword evidence="3" id="KW-0472">Membrane</keyword>
<dbReference type="EMBL" id="JAGINU010000001">
    <property type="protein sequence ID" value="MBP2370973.1"/>
    <property type="molecule type" value="Genomic_DNA"/>
</dbReference>
<keyword evidence="3" id="KW-1133">Transmembrane helix</keyword>
<evidence type="ECO:0000256" key="3">
    <source>
        <dbReference type="SAM" id="Phobius"/>
    </source>
</evidence>
<feature type="transmembrane region" description="Helical" evidence="3">
    <location>
        <begin position="173"/>
        <end position="191"/>
    </location>
</feature>
<comment type="similarity">
    <text evidence="1">Belongs to the DedA family.</text>
</comment>
<gene>
    <name evidence="5" type="ORF">JOF36_006669</name>
</gene>
<keyword evidence="3" id="KW-0812">Transmembrane</keyword>
<organism evidence="5 6">
    <name type="scientific">Pseudonocardia parietis</name>
    <dbReference type="NCBI Taxonomy" id="570936"/>
    <lineage>
        <taxon>Bacteria</taxon>
        <taxon>Bacillati</taxon>
        <taxon>Actinomycetota</taxon>
        <taxon>Actinomycetes</taxon>
        <taxon>Pseudonocardiales</taxon>
        <taxon>Pseudonocardiaceae</taxon>
        <taxon>Pseudonocardia</taxon>
    </lineage>
</organism>
<name>A0ABS4W4Z3_9PSEU</name>
<proteinExistence type="inferred from homology"/>
<reference evidence="5 6" key="1">
    <citation type="submission" date="2021-03" db="EMBL/GenBank/DDBJ databases">
        <title>Sequencing the genomes of 1000 actinobacteria strains.</title>
        <authorList>
            <person name="Klenk H.-P."/>
        </authorList>
    </citation>
    <scope>NUCLEOTIDE SEQUENCE [LARGE SCALE GENOMIC DNA]</scope>
    <source>
        <strain evidence="5 6">DSM 45256</strain>
    </source>
</reference>
<dbReference type="InterPro" id="IPR032816">
    <property type="entry name" value="VTT_dom"/>
</dbReference>
<feature type="transmembrane region" description="Helical" evidence="3">
    <location>
        <begin position="41"/>
        <end position="68"/>
    </location>
</feature>
<evidence type="ECO:0000313" key="6">
    <source>
        <dbReference type="Proteomes" id="UP001519295"/>
    </source>
</evidence>
<sequence length="221" mass="22682">MIDAAMGLVHQAVDSPWLYLVLFGLAALDGFLPVVPGEAALVTAAVFAASGDVALVAVVLAGAVGAFAGDHVSYLIGRCSLGRFGERVRAGARGRAAYDRAGAAIAERGGQILLASRAVPGVRTATTIAMGGVRYPVRRFSAFDAVAATCWAAGWSLVGHIGGVTFGSEPLKGLVFALCLAVALTGVGELARRLWRRRRDAGETDGIQAPRTGTSDGPPPR</sequence>